<dbReference type="GO" id="GO:0000271">
    <property type="term" value="P:polysaccharide biosynthetic process"/>
    <property type="evidence" value="ECO:0007669"/>
    <property type="project" value="TreeGrafter"/>
</dbReference>
<dbReference type="EMBL" id="CP034705">
    <property type="protein sequence ID" value="AZT03252.1"/>
    <property type="molecule type" value="Genomic_DNA"/>
</dbReference>
<dbReference type="InterPro" id="IPR000653">
    <property type="entry name" value="DegT/StrS_aminotransferase"/>
</dbReference>
<reference evidence="8" key="1">
    <citation type="submission" date="2018-12" db="EMBL/GenBank/DDBJ databases">
        <title>Complete genome sequences of twenty non-typhoidal Salmonella isolates from Rwanda.</title>
        <authorList>
            <person name="Byukusenge M."/>
            <person name="Li L."/>
            <person name="Subhashinie K."/>
            <person name="Nzayirambaho M."/>
            <person name="Kuchipudi S.V."/>
            <person name="Jayarao B.M."/>
        </authorList>
    </citation>
    <scope>NUCLEOTIDE SEQUENCE</scope>
    <source>
        <strain evidence="9">RSE02</strain>
        <strain evidence="8">RSE08</strain>
        <strain evidence="6">RSE28</strain>
        <strain evidence="7">RSE29</strain>
    </source>
</reference>
<evidence type="ECO:0000256" key="5">
    <source>
        <dbReference type="RuleBase" id="RU004508"/>
    </source>
</evidence>
<evidence type="ECO:0000256" key="2">
    <source>
        <dbReference type="ARBA" id="ARBA00037999"/>
    </source>
</evidence>
<dbReference type="Pfam" id="PF01041">
    <property type="entry name" value="DegT_DnrJ_EryC1"/>
    <property type="match status" value="1"/>
</dbReference>
<dbReference type="GO" id="GO:0030170">
    <property type="term" value="F:pyridoxal phosphate binding"/>
    <property type="evidence" value="ECO:0007669"/>
    <property type="project" value="TreeGrafter"/>
</dbReference>
<dbReference type="GO" id="GO:0008483">
    <property type="term" value="F:transaminase activity"/>
    <property type="evidence" value="ECO:0007669"/>
    <property type="project" value="UniProtKB-KW"/>
</dbReference>
<dbReference type="CDD" id="cd00616">
    <property type="entry name" value="AHBA_syn"/>
    <property type="match status" value="1"/>
</dbReference>
<dbReference type="PIRSF" id="PIRSF000390">
    <property type="entry name" value="PLP_StrS"/>
    <property type="match status" value="1"/>
</dbReference>
<evidence type="ECO:0000256" key="3">
    <source>
        <dbReference type="PIRSR" id="PIRSR000390-1"/>
    </source>
</evidence>
<dbReference type="SUPFAM" id="SSF53383">
    <property type="entry name" value="PLP-dependent transferases"/>
    <property type="match status" value="1"/>
</dbReference>
<organism evidence="8">
    <name type="scientific">Salmonella enterica subsp. enterica serovar Moero</name>
    <dbReference type="NCBI Taxonomy" id="2500154"/>
    <lineage>
        <taxon>Bacteria</taxon>
        <taxon>Pseudomonadati</taxon>
        <taxon>Pseudomonadota</taxon>
        <taxon>Gammaproteobacteria</taxon>
        <taxon>Enterobacterales</taxon>
        <taxon>Enterobacteriaceae</taxon>
        <taxon>Salmonella</taxon>
    </lineage>
</organism>
<comment type="similarity">
    <text evidence="2 5">Belongs to the DegT/DnrJ/EryC1 family.</text>
</comment>
<evidence type="ECO:0000256" key="4">
    <source>
        <dbReference type="PIRSR" id="PIRSR000390-2"/>
    </source>
</evidence>
<dbReference type="InterPro" id="IPR015424">
    <property type="entry name" value="PyrdxlP-dep_Trfase"/>
</dbReference>
<sequence length="367" mass="41282">MIPFLDLQKSNARYKDELIKAATRVIESGWYISGSELNAFEENFAKYCNVKHAIGVANGLDALTLTLKAWQELGKIKQNDEVLVPANTYIASILAISEAGLRPVLIEPNEFSYNISIDNIKSKVTVNTRVILPVHLYGLISPMDEIMHFAKEHNLLVLEDSAQAHGASINGKKAGSWGDAAGFSFYPGKNLGALGDAGAITTNDTKLADVVSYLRNYGSKTKYKHEYKGVNSRLDEIQAAFLNVKLTYLDNDIFIRRSIANRYLSEINNDSITLPAISCEENHVWHLFVVRVKNRDIFQRYLEDNDIQTVIHYPTPPHQQQAYNELHDLSLPLSEELHHEVVSIPMDPTLTEEQVSYVIDTLNKFDC</sequence>
<dbReference type="InterPro" id="IPR015421">
    <property type="entry name" value="PyrdxlP-dep_Trfase_major"/>
</dbReference>
<keyword evidence="1 4" id="KW-0663">Pyridoxal phosphate</keyword>
<dbReference type="PANTHER" id="PTHR30244">
    <property type="entry name" value="TRANSAMINASE"/>
    <property type="match status" value="1"/>
</dbReference>
<dbReference type="EMBL" id="CP034718">
    <property type="protein sequence ID" value="AZT11593.1"/>
    <property type="molecule type" value="Genomic_DNA"/>
</dbReference>
<dbReference type="AlphaFoldDB" id="A0A3Q9LMX6"/>
<dbReference type="Gene3D" id="3.40.640.10">
    <property type="entry name" value="Type I PLP-dependent aspartate aminotransferase-like (Major domain)"/>
    <property type="match status" value="1"/>
</dbReference>
<feature type="active site" description="Proton acceptor" evidence="3">
    <location>
        <position position="189"/>
    </location>
</feature>
<feature type="modified residue" description="N6-(pyridoxal phosphate)lysine" evidence="4">
    <location>
        <position position="189"/>
    </location>
</feature>
<evidence type="ECO:0000313" key="7">
    <source>
        <dbReference type="EMBL" id="AZT03252.1"/>
    </source>
</evidence>
<dbReference type="Gene3D" id="3.90.1150.10">
    <property type="entry name" value="Aspartate Aminotransferase, domain 1"/>
    <property type="match status" value="1"/>
</dbReference>
<evidence type="ECO:0000313" key="9">
    <source>
        <dbReference type="EMBL" id="AZT28463.1"/>
    </source>
</evidence>
<protein>
    <submittedName>
        <fullName evidence="8">DegT/DnrJ/EryC1/StrS family aminotransferase</fullName>
    </submittedName>
</protein>
<name>A0A3Q9LMX6_SALET</name>
<evidence type="ECO:0000313" key="6">
    <source>
        <dbReference type="EMBL" id="AZS95023.1"/>
    </source>
</evidence>
<dbReference type="EMBL" id="CP034722">
    <property type="protein sequence ID" value="AZT28463.1"/>
    <property type="molecule type" value="Genomic_DNA"/>
</dbReference>
<evidence type="ECO:0000256" key="1">
    <source>
        <dbReference type="ARBA" id="ARBA00022898"/>
    </source>
</evidence>
<dbReference type="EMBL" id="CP034706">
    <property type="protein sequence ID" value="AZS95023.1"/>
    <property type="molecule type" value="Genomic_DNA"/>
</dbReference>
<accession>A0A3Q9LMX6</accession>
<dbReference type="InterPro" id="IPR015422">
    <property type="entry name" value="PyrdxlP-dep_Trfase_small"/>
</dbReference>
<proteinExistence type="inferred from homology"/>
<dbReference type="PANTHER" id="PTHR30244:SF36">
    <property type="entry name" value="3-OXO-GLUCOSE-6-PHOSPHATE:GLUTAMATE AMINOTRANSFERASE"/>
    <property type="match status" value="1"/>
</dbReference>
<evidence type="ECO:0000313" key="8">
    <source>
        <dbReference type="EMBL" id="AZT11593.1"/>
    </source>
</evidence>
<dbReference type="RefSeq" id="WP_000612010.1">
    <property type="nucleotide sequence ID" value="NZ_CP034705.1"/>
</dbReference>
<keyword evidence="8" id="KW-0032">Aminotransferase</keyword>
<gene>
    <name evidence="9" type="ORF">ELZ69_08560</name>
    <name evidence="8" type="ORF">ELZ75_08570</name>
    <name evidence="6" type="ORF">ELZ95_08560</name>
    <name evidence="7" type="ORF">ELZ96_08570</name>
</gene>
<keyword evidence="8" id="KW-0808">Transferase</keyword>